<keyword evidence="3 16" id="KW-0723">Serine/threonine-protein kinase</keyword>
<dbReference type="PIRSF" id="PIRSF000641">
    <property type="entry name" value="SRK"/>
    <property type="match status" value="1"/>
</dbReference>
<keyword evidence="6" id="KW-0732">Signal</keyword>
<evidence type="ECO:0000256" key="15">
    <source>
        <dbReference type="ARBA" id="ARBA00048679"/>
    </source>
</evidence>
<dbReference type="CDD" id="cd01098">
    <property type="entry name" value="PAN_AP_plant"/>
    <property type="match status" value="1"/>
</dbReference>
<evidence type="ECO:0000256" key="4">
    <source>
        <dbReference type="ARBA" id="ARBA00022679"/>
    </source>
</evidence>
<feature type="compositionally biased region" description="Polar residues" evidence="18">
    <location>
        <begin position="826"/>
        <end position="840"/>
    </location>
</feature>
<dbReference type="PROSITE" id="PS50948">
    <property type="entry name" value="PAN"/>
    <property type="match status" value="1"/>
</dbReference>
<evidence type="ECO:0000256" key="19">
    <source>
        <dbReference type="SAM" id="Phobius"/>
    </source>
</evidence>
<dbReference type="GO" id="GO:0005524">
    <property type="term" value="F:ATP binding"/>
    <property type="evidence" value="ECO:0007669"/>
    <property type="project" value="UniProtKB-UniRule"/>
</dbReference>
<gene>
    <name evidence="24 25" type="primary">LOC105168588</name>
</gene>
<dbReference type="Pfam" id="PF00954">
    <property type="entry name" value="S_locus_glycop"/>
    <property type="match status" value="1"/>
</dbReference>
<dbReference type="PROSITE" id="PS50927">
    <property type="entry name" value="BULB_LECTIN"/>
    <property type="match status" value="1"/>
</dbReference>
<dbReference type="GO" id="GO:0005886">
    <property type="term" value="C:plasma membrane"/>
    <property type="evidence" value="ECO:0007669"/>
    <property type="project" value="UniProtKB-SubCell"/>
</dbReference>
<dbReference type="Proteomes" id="UP000504604">
    <property type="component" value="Linkage group LG8"/>
</dbReference>
<keyword evidence="2" id="KW-1003">Cell membrane</keyword>
<name>A0A8M8V6Y2_SESIN</name>
<dbReference type="InterPro" id="IPR001480">
    <property type="entry name" value="Bulb-type_lectin_dom"/>
</dbReference>
<dbReference type="InterPro" id="IPR003609">
    <property type="entry name" value="Pan_app"/>
</dbReference>
<evidence type="ECO:0000259" key="20">
    <source>
        <dbReference type="PROSITE" id="PS50011"/>
    </source>
</evidence>
<sequence length="847" mass="94465">MSSPGPWLHWHSLANLATEFKMNSTIFLKPFLQVLMIIVFGHFRNGFGLETDTLTVSLVLNDSDTINSSGKQFTLGFFTPNGTTRRYLGIWYRVSPSSVTWVANPERPLNDSSGTATISSGGDIVLMNGNREIIWSSSAVTSPTNATAQLLDSGNLVLIDSSNRTIWETHGHPGNSFLPSMRLSYNSRTGERVVITSWRSPQDPVPGNFTSGLSGTAVIQAFVWDNGVPHWRSGPWNGRVFTGVSGMYSVYVDGFSVGTAEDGSVYITRAFRQEFLSKNFIETDGTLVEAAWNDENDDWDVKWKAPNDDCDVYNKCGPFGLCYINDTPICSCLIGYEPKSQEEWDRGNWSSGCVRKTQLQCDRDNNATDKNREDGFSRLRFIKVPDLMQWSSGEENECKSQCLRNCSCLAYAYDSNTGCMSWYGTLIDVQKFEGNMGSDFYVRAAYSELEKPKDRKVIVVVSVVASLVAASICLFFSWWMCKRKGKATISSSHGKAEASDSDSTEILMGEVNIEELPLYSFDVLASSTNNFDMGNQLGMGGFGAVYQGKLANGEEIAVKRLSAASGQGLEEFMNEVVLISKLQHRNLVRLIGCCVEKEEKMLIYEYLQNRSLDVFLFDKSQNILDWRKRFNIIQGIGRGLLYLHRDSRLRIVHRDLKPSNILLDEDWNPKISDFGMARIFGGNQDQANTGRVMGTYGYMAPEYAMGGVFSEKSDVFSFGVLVLEIISGRKNTSFYNDEFSLGLLGYAWKLWNEDNSGDLIDQRISTPTFAAGITRCMWIGLLCVQESPQQRPTISTVLSMLSSEIVDLPEPEHPGFTEKWSRSHVGPSSSTQSSSANKITITVMEGR</sequence>
<dbReference type="CDD" id="cd00028">
    <property type="entry name" value="B_lectin"/>
    <property type="match status" value="1"/>
</dbReference>
<dbReference type="InterPro" id="IPR021820">
    <property type="entry name" value="S-locus_recpt_kinase_C"/>
</dbReference>
<comment type="catalytic activity">
    <reaction evidence="15 16">
        <text>L-seryl-[protein] + ATP = O-phospho-L-seryl-[protein] + ADP + H(+)</text>
        <dbReference type="Rhea" id="RHEA:17989"/>
        <dbReference type="Rhea" id="RHEA-COMP:9863"/>
        <dbReference type="Rhea" id="RHEA-COMP:11604"/>
        <dbReference type="ChEBI" id="CHEBI:15378"/>
        <dbReference type="ChEBI" id="CHEBI:29999"/>
        <dbReference type="ChEBI" id="CHEBI:30616"/>
        <dbReference type="ChEBI" id="CHEBI:83421"/>
        <dbReference type="ChEBI" id="CHEBI:456216"/>
        <dbReference type="EC" id="2.7.11.1"/>
    </reaction>
</comment>
<comment type="catalytic activity">
    <reaction evidence="14 16">
        <text>L-threonyl-[protein] + ATP = O-phospho-L-threonyl-[protein] + ADP + H(+)</text>
        <dbReference type="Rhea" id="RHEA:46608"/>
        <dbReference type="Rhea" id="RHEA-COMP:11060"/>
        <dbReference type="Rhea" id="RHEA-COMP:11605"/>
        <dbReference type="ChEBI" id="CHEBI:15378"/>
        <dbReference type="ChEBI" id="CHEBI:30013"/>
        <dbReference type="ChEBI" id="CHEBI:30616"/>
        <dbReference type="ChEBI" id="CHEBI:61977"/>
        <dbReference type="ChEBI" id="CHEBI:456216"/>
        <dbReference type="EC" id="2.7.11.1"/>
    </reaction>
</comment>
<dbReference type="SUPFAM" id="SSF51110">
    <property type="entry name" value="alpha-D-mannose-specific plant lectins"/>
    <property type="match status" value="1"/>
</dbReference>
<evidence type="ECO:0000313" key="25">
    <source>
        <dbReference type="RefSeq" id="XP_020552105.1"/>
    </source>
</evidence>
<keyword evidence="11 19" id="KW-0472">Membrane</keyword>
<evidence type="ECO:0000256" key="14">
    <source>
        <dbReference type="ARBA" id="ARBA00047899"/>
    </source>
</evidence>
<dbReference type="GO" id="GO:0004674">
    <property type="term" value="F:protein serine/threonine kinase activity"/>
    <property type="evidence" value="ECO:0007669"/>
    <property type="project" value="UniProtKB-KW"/>
</dbReference>
<dbReference type="InterPro" id="IPR024171">
    <property type="entry name" value="SRK-like_kinase"/>
</dbReference>
<evidence type="ECO:0000256" key="12">
    <source>
        <dbReference type="ARBA" id="ARBA00023157"/>
    </source>
</evidence>
<keyword evidence="4 16" id="KW-0808">Transferase</keyword>
<keyword evidence="12" id="KW-1015">Disulfide bond</keyword>
<evidence type="ECO:0000256" key="3">
    <source>
        <dbReference type="ARBA" id="ARBA00022527"/>
    </source>
</evidence>
<feature type="binding site" evidence="17">
    <location>
        <position position="559"/>
    </location>
    <ligand>
        <name>ATP</name>
        <dbReference type="ChEBI" id="CHEBI:30616"/>
    </ligand>
</feature>
<keyword evidence="5 19" id="KW-0812">Transmembrane</keyword>
<dbReference type="RefSeq" id="XP_020552105.1">
    <property type="nucleotide sequence ID" value="XM_020696446.1"/>
</dbReference>
<dbReference type="InterPro" id="IPR000858">
    <property type="entry name" value="S_locus_glycoprot_dom"/>
</dbReference>
<dbReference type="GeneID" id="105168588"/>
<dbReference type="InterPro" id="IPR000719">
    <property type="entry name" value="Prot_kinase_dom"/>
</dbReference>
<dbReference type="PANTHER" id="PTHR27002:SF1082">
    <property type="entry name" value="OS06G0693000 PROTEIN"/>
    <property type="match status" value="1"/>
</dbReference>
<dbReference type="Gene3D" id="1.10.510.10">
    <property type="entry name" value="Transferase(Phosphotransferase) domain 1"/>
    <property type="match status" value="1"/>
</dbReference>
<dbReference type="PROSITE" id="PS00108">
    <property type="entry name" value="PROTEIN_KINASE_ST"/>
    <property type="match status" value="1"/>
</dbReference>
<evidence type="ECO:0000256" key="6">
    <source>
        <dbReference type="ARBA" id="ARBA00022729"/>
    </source>
</evidence>
<feature type="region of interest" description="Disordered" evidence="18">
    <location>
        <begin position="816"/>
        <end position="840"/>
    </location>
</feature>
<dbReference type="SUPFAM" id="SSF56112">
    <property type="entry name" value="Protein kinase-like (PK-like)"/>
    <property type="match status" value="1"/>
</dbReference>
<dbReference type="SMART" id="SM00108">
    <property type="entry name" value="B_lectin"/>
    <property type="match status" value="1"/>
</dbReference>
<evidence type="ECO:0000256" key="13">
    <source>
        <dbReference type="ARBA" id="ARBA00023180"/>
    </source>
</evidence>
<evidence type="ECO:0000259" key="22">
    <source>
        <dbReference type="PROSITE" id="PS50948"/>
    </source>
</evidence>
<feature type="domain" description="Bulb-type lectin" evidence="21">
    <location>
        <begin position="51"/>
        <end position="171"/>
    </location>
</feature>
<feature type="domain" description="Protein kinase" evidence="20">
    <location>
        <begin position="531"/>
        <end position="816"/>
    </location>
</feature>
<dbReference type="SMART" id="SM00473">
    <property type="entry name" value="PAN_AP"/>
    <property type="match status" value="1"/>
</dbReference>
<comment type="subcellular location">
    <subcellularLocation>
        <location evidence="1">Cell membrane</location>
        <topology evidence="1">Single-pass type I membrane protein</topology>
    </subcellularLocation>
</comment>
<organism evidence="23 24">
    <name type="scientific">Sesamum indicum</name>
    <name type="common">Oriental sesame</name>
    <name type="synonym">Sesamum orientale</name>
    <dbReference type="NCBI Taxonomy" id="4182"/>
    <lineage>
        <taxon>Eukaryota</taxon>
        <taxon>Viridiplantae</taxon>
        <taxon>Streptophyta</taxon>
        <taxon>Embryophyta</taxon>
        <taxon>Tracheophyta</taxon>
        <taxon>Spermatophyta</taxon>
        <taxon>Magnoliopsida</taxon>
        <taxon>eudicotyledons</taxon>
        <taxon>Gunneridae</taxon>
        <taxon>Pentapetalae</taxon>
        <taxon>asterids</taxon>
        <taxon>lamiids</taxon>
        <taxon>Lamiales</taxon>
        <taxon>Pedaliaceae</taxon>
        <taxon>Sesamum</taxon>
    </lineage>
</organism>
<evidence type="ECO:0000256" key="9">
    <source>
        <dbReference type="ARBA" id="ARBA00022840"/>
    </source>
</evidence>
<dbReference type="Gene3D" id="2.90.10.10">
    <property type="entry name" value="Bulb-type lectin domain"/>
    <property type="match status" value="1"/>
</dbReference>
<reference evidence="24 25" key="1">
    <citation type="submission" date="2025-04" db="UniProtKB">
        <authorList>
            <consortium name="RefSeq"/>
        </authorList>
    </citation>
    <scope>IDENTIFICATION</scope>
</reference>
<keyword evidence="7 16" id="KW-0547">Nucleotide-binding</keyword>
<evidence type="ECO:0000256" key="2">
    <source>
        <dbReference type="ARBA" id="ARBA00022475"/>
    </source>
</evidence>
<evidence type="ECO:0000259" key="21">
    <source>
        <dbReference type="PROSITE" id="PS50927"/>
    </source>
</evidence>
<keyword evidence="13" id="KW-0325">Glycoprotein</keyword>
<dbReference type="FunFam" id="3.30.200.20:FF:000195">
    <property type="entry name" value="G-type lectin S-receptor-like serine/threonine-protein kinase"/>
    <property type="match status" value="1"/>
</dbReference>
<dbReference type="PROSITE" id="PS00107">
    <property type="entry name" value="PROTEIN_KINASE_ATP"/>
    <property type="match status" value="1"/>
</dbReference>
<comment type="similarity">
    <text evidence="16">Belongs to the protein kinase superfamily. Ser/Thr protein kinase family.</text>
</comment>
<dbReference type="SMART" id="SM00220">
    <property type="entry name" value="S_TKc"/>
    <property type="match status" value="1"/>
</dbReference>
<dbReference type="Pfam" id="PF07714">
    <property type="entry name" value="PK_Tyr_Ser-Thr"/>
    <property type="match status" value="1"/>
</dbReference>
<dbReference type="GO" id="GO:0048544">
    <property type="term" value="P:recognition of pollen"/>
    <property type="evidence" value="ECO:0007669"/>
    <property type="project" value="InterPro"/>
</dbReference>
<dbReference type="InterPro" id="IPR008271">
    <property type="entry name" value="Ser/Thr_kinase_AS"/>
</dbReference>
<dbReference type="Pfam" id="PF11883">
    <property type="entry name" value="DUF3403"/>
    <property type="match status" value="1"/>
</dbReference>
<dbReference type="InterPro" id="IPR017441">
    <property type="entry name" value="Protein_kinase_ATP_BS"/>
</dbReference>
<evidence type="ECO:0000313" key="24">
    <source>
        <dbReference type="RefSeq" id="XP_020552104.1"/>
    </source>
</evidence>
<feature type="domain" description="Apple" evidence="22">
    <location>
        <begin position="361"/>
        <end position="445"/>
    </location>
</feature>
<keyword evidence="10 19" id="KW-1133">Transmembrane helix</keyword>
<dbReference type="PANTHER" id="PTHR27002">
    <property type="entry name" value="RECEPTOR-LIKE SERINE/THREONINE-PROTEIN KINASE SD1-8"/>
    <property type="match status" value="1"/>
</dbReference>
<dbReference type="OrthoDB" id="1934880at2759"/>
<evidence type="ECO:0000256" key="11">
    <source>
        <dbReference type="ARBA" id="ARBA00023136"/>
    </source>
</evidence>
<feature type="transmembrane region" description="Helical" evidence="19">
    <location>
        <begin position="457"/>
        <end position="480"/>
    </location>
</feature>
<dbReference type="Pfam" id="PF01453">
    <property type="entry name" value="B_lectin"/>
    <property type="match status" value="1"/>
</dbReference>
<proteinExistence type="inferred from homology"/>
<dbReference type="InterPro" id="IPR036426">
    <property type="entry name" value="Bulb-type_lectin_dom_sf"/>
</dbReference>
<evidence type="ECO:0000256" key="8">
    <source>
        <dbReference type="ARBA" id="ARBA00022777"/>
    </source>
</evidence>
<dbReference type="EC" id="2.7.11.1" evidence="16"/>
<dbReference type="Gene3D" id="3.30.200.20">
    <property type="entry name" value="Phosphorylase Kinase, domain 1"/>
    <property type="match status" value="1"/>
</dbReference>
<dbReference type="InterPro" id="IPR001245">
    <property type="entry name" value="Ser-Thr/Tyr_kinase_cat_dom"/>
</dbReference>
<evidence type="ECO:0000256" key="17">
    <source>
        <dbReference type="PROSITE-ProRule" id="PRU10141"/>
    </source>
</evidence>
<evidence type="ECO:0000256" key="1">
    <source>
        <dbReference type="ARBA" id="ARBA00004251"/>
    </source>
</evidence>
<dbReference type="InterPro" id="IPR011009">
    <property type="entry name" value="Kinase-like_dom_sf"/>
</dbReference>
<dbReference type="CDD" id="cd14066">
    <property type="entry name" value="STKc_IRAK"/>
    <property type="match status" value="1"/>
</dbReference>
<keyword evidence="8 16" id="KW-0418">Kinase</keyword>
<dbReference type="RefSeq" id="XP_020552104.1">
    <property type="nucleotide sequence ID" value="XM_020696445.1"/>
</dbReference>
<dbReference type="AlphaFoldDB" id="A0A8M8V6Y2"/>
<keyword evidence="23" id="KW-1185">Reference proteome</keyword>
<dbReference type="Pfam" id="PF08276">
    <property type="entry name" value="PAN_2"/>
    <property type="match status" value="1"/>
</dbReference>
<accession>A0A8M8V6Y2</accession>
<evidence type="ECO:0000256" key="10">
    <source>
        <dbReference type="ARBA" id="ARBA00022989"/>
    </source>
</evidence>
<evidence type="ECO:0000313" key="23">
    <source>
        <dbReference type="Proteomes" id="UP000504604"/>
    </source>
</evidence>
<evidence type="ECO:0000256" key="7">
    <source>
        <dbReference type="ARBA" id="ARBA00022741"/>
    </source>
</evidence>
<protein>
    <recommendedName>
        <fullName evidence="16">Receptor-like serine/threonine-protein kinase</fullName>
        <ecNumber evidence="16">2.7.11.1</ecNumber>
    </recommendedName>
</protein>
<evidence type="ECO:0000256" key="18">
    <source>
        <dbReference type="SAM" id="MobiDB-lite"/>
    </source>
</evidence>
<dbReference type="KEGG" id="sind:105168588"/>
<keyword evidence="9 16" id="KW-0067">ATP-binding</keyword>
<dbReference type="FunFam" id="1.10.510.10:FF:000467">
    <property type="entry name" value="Liguleless narrow1"/>
    <property type="match status" value="1"/>
</dbReference>
<evidence type="ECO:0000256" key="16">
    <source>
        <dbReference type="PIRNR" id="PIRNR000641"/>
    </source>
</evidence>
<dbReference type="PROSITE" id="PS50011">
    <property type="entry name" value="PROTEIN_KINASE_DOM"/>
    <property type="match status" value="1"/>
</dbReference>
<evidence type="ECO:0000256" key="5">
    <source>
        <dbReference type="ARBA" id="ARBA00022692"/>
    </source>
</evidence>